<gene>
    <name evidence="3" type="ORF">BJ994_001273</name>
</gene>
<accession>A0A846RPX8</accession>
<protein>
    <recommendedName>
        <fullName evidence="2">Nuclease associated modular domain-containing protein</fullName>
    </recommendedName>
</protein>
<dbReference type="AlphaFoldDB" id="A0A846RPX8"/>
<proteinExistence type="predicted"/>
<comment type="caution">
    <text evidence="3">The sequence shown here is derived from an EMBL/GenBank/DDBJ whole genome shotgun (WGS) entry which is preliminary data.</text>
</comment>
<dbReference type="RefSeq" id="WP_167992626.1">
    <property type="nucleotide sequence ID" value="NZ_JAATJL010000001.1"/>
</dbReference>
<dbReference type="Proteomes" id="UP000547458">
    <property type="component" value="Unassembled WGS sequence"/>
</dbReference>
<reference evidence="3 4" key="1">
    <citation type="submission" date="2020-03" db="EMBL/GenBank/DDBJ databases">
        <title>Sequencing the genomes of 1000 actinobacteria strains.</title>
        <authorList>
            <person name="Klenk H.-P."/>
        </authorList>
    </citation>
    <scope>NUCLEOTIDE SEQUENCE [LARGE SCALE GENOMIC DNA]</scope>
    <source>
        <strain evidence="3 4">DSM 16403</strain>
    </source>
</reference>
<dbReference type="Pfam" id="PF07460">
    <property type="entry name" value="NUMOD3"/>
    <property type="match status" value="2"/>
</dbReference>
<organism evidence="3 4">
    <name type="scientific">Arthrobacter pigmenti</name>
    <dbReference type="NCBI Taxonomy" id="271432"/>
    <lineage>
        <taxon>Bacteria</taxon>
        <taxon>Bacillati</taxon>
        <taxon>Actinomycetota</taxon>
        <taxon>Actinomycetes</taxon>
        <taxon>Micrococcales</taxon>
        <taxon>Micrococcaceae</taxon>
        <taxon>Arthrobacter</taxon>
    </lineage>
</organism>
<dbReference type="SUPFAM" id="SSF64496">
    <property type="entry name" value="DNA-binding domain of intron-encoded endonucleases"/>
    <property type="match status" value="1"/>
</dbReference>
<dbReference type="CDD" id="cd10443">
    <property type="entry name" value="GIY-YIG_HE_Tlr8p_PBC-V_like"/>
    <property type="match status" value="1"/>
</dbReference>
<evidence type="ECO:0000313" key="3">
    <source>
        <dbReference type="EMBL" id="NJC22197.1"/>
    </source>
</evidence>
<keyword evidence="4" id="KW-1185">Reference proteome</keyword>
<sequence length="262" mass="29086">MQTTTAAAGWVYGIRLAGDSEYRYVGITTKSVQHRFRQHLKVASEGRKTPFYDWLRKQQSSALTVDELEHVGGARNLGHAEMDWISYFRGEGYRLLNLSDGGLGPTGVTWTEGMREAARVRSTGRKGVSRPGAANPFYAKKHSAEQRAKWSAERKGTFSGTANPNFGKFGEAHPSFGRSMDDESRRALSEARRGPGNPNYGKQASAETRAKMSAVRKGQPMPSSRRSAHTRHHTNKGIEKVDCKYCVEDSAKPDLFLESESE</sequence>
<dbReference type="SMART" id="SM00496">
    <property type="entry name" value="IENR2"/>
    <property type="match status" value="3"/>
</dbReference>
<feature type="compositionally biased region" description="Basic and acidic residues" evidence="1">
    <location>
        <begin position="179"/>
        <end position="193"/>
    </location>
</feature>
<name>A0A846RPX8_9MICC</name>
<dbReference type="GO" id="GO:0003677">
    <property type="term" value="F:DNA binding"/>
    <property type="evidence" value="ECO:0007669"/>
    <property type="project" value="InterPro"/>
</dbReference>
<evidence type="ECO:0000313" key="4">
    <source>
        <dbReference type="Proteomes" id="UP000547458"/>
    </source>
</evidence>
<feature type="compositionally biased region" description="Basic and acidic residues" evidence="1">
    <location>
        <begin position="142"/>
        <end position="156"/>
    </location>
</feature>
<dbReference type="InterPro" id="IPR003611">
    <property type="entry name" value="NUMOD3"/>
</dbReference>
<feature type="region of interest" description="Disordered" evidence="1">
    <location>
        <begin position="120"/>
        <end position="239"/>
    </location>
</feature>
<feature type="domain" description="Nuclease associated modular" evidence="2">
    <location>
        <begin position="200"/>
        <end position="216"/>
    </location>
</feature>
<feature type="domain" description="Nuclease associated modular" evidence="2">
    <location>
        <begin position="138"/>
        <end position="154"/>
    </location>
</feature>
<feature type="compositionally biased region" description="Basic residues" evidence="1">
    <location>
        <begin position="226"/>
        <end position="235"/>
    </location>
</feature>
<feature type="domain" description="Nuclease associated modular" evidence="2">
    <location>
        <begin position="176"/>
        <end position="192"/>
    </location>
</feature>
<evidence type="ECO:0000259" key="2">
    <source>
        <dbReference type="SMART" id="SM00496"/>
    </source>
</evidence>
<dbReference type="EMBL" id="JAATJL010000001">
    <property type="protein sequence ID" value="NJC22197.1"/>
    <property type="molecule type" value="Genomic_DNA"/>
</dbReference>
<evidence type="ECO:0000256" key="1">
    <source>
        <dbReference type="SAM" id="MobiDB-lite"/>
    </source>
</evidence>